<evidence type="ECO:0000313" key="4">
    <source>
        <dbReference type="Proteomes" id="UP000295357"/>
    </source>
</evidence>
<dbReference type="SUPFAM" id="SSF109604">
    <property type="entry name" value="HD-domain/PDEase-like"/>
    <property type="match status" value="1"/>
</dbReference>
<dbReference type="Proteomes" id="UP000295357">
    <property type="component" value="Unassembled WGS sequence"/>
</dbReference>
<dbReference type="PROSITE" id="PS51833">
    <property type="entry name" value="HDOD"/>
    <property type="match status" value="1"/>
</dbReference>
<proteinExistence type="predicted"/>
<feature type="region of interest" description="Disordered" evidence="1">
    <location>
        <begin position="1"/>
        <end position="33"/>
    </location>
</feature>
<organism evidence="3 4">
    <name type="scientific">Roseateles asaccharophilus</name>
    <dbReference type="NCBI Taxonomy" id="582607"/>
    <lineage>
        <taxon>Bacteria</taxon>
        <taxon>Pseudomonadati</taxon>
        <taxon>Pseudomonadota</taxon>
        <taxon>Betaproteobacteria</taxon>
        <taxon>Burkholderiales</taxon>
        <taxon>Sphaerotilaceae</taxon>
        <taxon>Roseateles</taxon>
    </lineage>
</organism>
<dbReference type="Pfam" id="PF08668">
    <property type="entry name" value="HDOD"/>
    <property type="match status" value="1"/>
</dbReference>
<dbReference type="InterPro" id="IPR013976">
    <property type="entry name" value="HDOD"/>
</dbReference>
<dbReference type="EMBL" id="SNXE01000003">
    <property type="protein sequence ID" value="TDP11147.1"/>
    <property type="molecule type" value="Genomic_DNA"/>
</dbReference>
<protein>
    <submittedName>
        <fullName evidence="3">HD-like signal output (HDOD) protein</fullName>
    </submittedName>
</protein>
<dbReference type="AlphaFoldDB" id="A0A4R6N7R8"/>
<evidence type="ECO:0000259" key="2">
    <source>
        <dbReference type="PROSITE" id="PS51833"/>
    </source>
</evidence>
<dbReference type="InterPro" id="IPR052340">
    <property type="entry name" value="RNase_Y/CdgJ"/>
</dbReference>
<dbReference type="OrthoDB" id="9784953at2"/>
<gene>
    <name evidence="3" type="ORF">DFR39_10370</name>
</gene>
<evidence type="ECO:0000313" key="3">
    <source>
        <dbReference type="EMBL" id="TDP11147.1"/>
    </source>
</evidence>
<keyword evidence="4" id="KW-1185">Reference proteome</keyword>
<sequence>MSTTPSARPPAKTRAHISQELDQSRRNGPLRQIQIPPCPELLSRLRTAMAQAEPDLNEIARIAASDVAMSATLLRMANSPLHRDPQAQPCTTVGQAMTRLGLRETAALMTGFLLRNSMPVNNPHLARFWERSTKRAIACAFIARQLPGLSPDLAHTYGLFCHVGMPVLLQSVRGYGATMVEAAARIDRPFIATENANHRSDHAVVGALLIRAWDMAPELMSAIRLHHDFESLGDAAIEPEVHTLVAAGLVAEHLMRRHEALPEDMDWAANRDAALAWLHIDMGEVEAWDEQLRPLLDEA</sequence>
<dbReference type="PANTHER" id="PTHR33525">
    <property type="match status" value="1"/>
</dbReference>
<evidence type="ECO:0000256" key="1">
    <source>
        <dbReference type="SAM" id="MobiDB-lite"/>
    </source>
</evidence>
<dbReference type="PANTHER" id="PTHR33525:SF6">
    <property type="entry name" value="HDOD DOMAIN-CONTAINING PROTEIN"/>
    <property type="match status" value="1"/>
</dbReference>
<reference evidence="3 4" key="1">
    <citation type="submission" date="2019-03" db="EMBL/GenBank/DDBJ databases">
        <title>Genomic Encyclopedia of Type Strains, Phase IV (KMG-IV): sequencing the most valuable type-strain genomes for metagenomic binning, comparative biology and taxonomic classification.</title>
        <authorList>
            <person name="Goeker M."/>
        </authorList>
    </citation>
    <scope>NUCLEOTIDE SEQUENCE [LARGE SCALE GENOMIC DNA]</scope>
    <source>
        <strain evidence="3 4">DSM 25082</strain>
    </source>
</reference>
<dbReference type="RefSeq" id="WP_133603067.1">
    <property type="nucleotide sequence ID" value="NZ_JAUFPJ010000010.1"/>
</dbReference>
<accession>A0A4R6N7R8</accession>
<feature type="domain" description="HDOD" evidence="2">
    <location>
        <begin position="35"/>
        <end position="229"/>
    </location>
</feature>
<comment type="caution">
    <text evidence="3">The sequence shown here is derived from an EMBL/GenBank/DDBJ whole genome shotgun (WGS) entry which is preliminary data.</text>
</comment>
<name>A0A4R6N7R8_9BURK</name>
<dbReference type="Gene3D" id="1.10.3210.10">
    <property type="entry name" value="Hypothetical protein af1432"/>
    <property type="match status" value="1"/>
</dbReference>